<reference evidence="1" key="1">
    <citation type="submission" date="2021-02" db="EMBL/GenBank/DDBJ databases">
        <authorList>
            <person name="Dougan E. K."/>
            <person name="Rhodes N."/>
            <person name="Thang M."/>
            <person name="Chan C."/>
        </authorList>
    </citation>
    <scope>NUCLEOTIDE SEQUENCE</scope>
</reference>
<protein>
    <submittedName>
        <fullName evidence="1">Uncharacterized protein</fullName>
    </submittedName>
</protein>
<sequence>MAMVNLTFLEGLGVKMDIAQEIFTERDKCHREALRRPGQGGAGWKQALVRTMVRLMKNDAVLTLNVGRITKILNSYVSVQYADEHIPRTSMTEVAREAVEAYQEHEREKK</sequence>
<dbReference type="EMBL" id="CAJNNV010014193">
    <property type="protein sequence ID" value="CAE8602359.1"/>
    <property type="molecule type" value="Genomic_DNA"/>
</dbReference>
<evidence type="ECO:0000313" key="1">
    <source>
        <dbReference type="EMBL" id="CAE8602359.1"/>
    </source>
</evidence>
<gene>
    <name evidence="1" type="ORF">PGLA1383_LOCUS20603</name>
</gene>
<accession>A0A813EMU1</accession>
<dbReference type="AlphaFoldDB" id="A0A813EMU1"/>
<evidence type="ECO:0000313" key="2">
    <source>
        <dbReference type="Proteomes" id="UP000654075"/>
    </source>
</evidence>
<proteinExistence type="predicted"/>
<organism evidence="1 2">
    <name type="scientific">Polarella glacialis</name>
    <name type="common">Dinoflagellate</name>
    <dbReference type="NCBI Taxonomy" id="89957"/>
    <lineage>
        <taxon>Eukaryota</taxon>
        <taxon>Sar</taxon>
        <taxon>Alveolata</taxon>
        <taxon>Dinophyceae</taxon>
        <taxon>Suessiales</taxon>
        <taxon>Suessiaceae</taxon>
        <taxon>Polarella</taxon>
    </lineage>
</organism>
<comment type="caution">
    <text evidence="1">The sequence shown here is derived from an EMBL/GenBank/DDBJ whole genome shotgun (WGS) entry which is preliminary data.</text>
</comment>
<keyword evidence="2" id="KW-1185">Reference proteome</keyword>
<dbReference type="Proteomes" id="UP000654075">
    <property type="component" value="Unassembled WGS sequence"/>
</dbReference>
<name>A0A813EMU1_POLGL</name>